<dbReference type="NCBIfam" id="TIGR01730">
    <property type="entry name" value="RND_mfp"/>
    <property type="match status" value="1"/>
</dbReference>
<evidence type="ECO:0000256" key="1">
    <source>
        <dbReference type="ARBA" id="ARBA00009477"/>
    </source>
</evidence>
<dbReference type="InterPro" id="IPR058792">
    <property type="entry name" value="Beta-barrel_RND_2"/>
</dbReference>
<evidence type="ECO:0000259" key="3">
    <source>
        <dbReference type="Pfam" id="PF25954"/>
    </source>
</evidence>
<gene>
    <name evidence="5" type="ORF">GCM10022278_25970</name>
</gene>
<dbReference type="SUPFAM" id="SSF111369">
    <property type="entry name" value="HlyD-like secretion proteins"/>
    <property type="match status" value="1"/>
</dbReference>
<reference evidence="6" key="1">
    <citation type="journal article" date="2019" name="Int. J. Syst. Evol. Microbiol.">
        <title>The Global Catalogue of Microorganisms (GCM) 10K type strain sequencing project: providing services to taxonomists for standard genome sequencing and annotation.</title>
        <authorList>
            <consortium name="The Broad Institute Genomics Platform"/>
            <consortium name="The Broad Institute Genome Sequencing Center for Infectious Disease"/>
            <person name="Wu L."/>
            <person name="Ma J."/>
        </authorList>
    </citation>
    <scope>NUCLEOTIDE SEQUENCE [LARGE SCALE GENOMIC DNA]</scope>
    <source>
        <strain evidence="6">JCM 17555</strain>
    </source>
</reference>
<dbReference type="PANTHER" id="PTHR30097:SF15">
    <property type="entry name" value="CATION EFFLUX SYSTEM PROTEIN CUSB"/>
    <property type="match status" value="1"/>
</dbReference>
<dbReference type="Pfam" id="PF25954">
    <property type="entry name" value="Beta-barrel_RND_2"/>
    <property type="match status" value="1"/>
</dbReference>
<protein>
    <submittedName>
        <fullName evidence="5">Efflux RND transporter periplasmic adaptor subunit</fullName>
    </submittedName>
</protein>
<organism evidence="5 6">
    <name type="scientific">Allohahella marinimesophila</name>
    <dbReference type="NCBI Taxonomy" id="1054972"/>
    <lineage>
        <taxon>Bacteria</taxon>
        <taxon>Pseudomonadati</taxon>
        <taxon>Pseudomonadota</taxon>
        <taxon>Gammaproteobacteria</taxon>
        <taxon>Oceanospirillales</taxon>
        <taxon>Hahellaceae</taxon>
        <taxon>Allohahella</taxon>
    </lineage>
</organism>
<dbReference type="Pfam" id="PF25973">
    <property type="entry name" value="BSH_CzcB"/>
    <property type="match status" value="1"/>
</dbReference>
<dbReference type="Gene3D" id="2.40.420.20">
    <property type="match status" value="1"/>
</dbReference>
<comment type="caution">
    <text evidence="5">The sequence shown here is derived from an EMBL/GenBank/DDBJ whole genome shotgun (WGS) entry which is preliminary data.</text>
</comment>
<evidence type="ECO:0000313" key="6">
    <source>
        <dbReference type="Proteomes" id="UP001501337"/>
    </source>
</evidence>
<keyword evidence="2" id="KW-0813">Transport</keyword>
<sequence length="331" mass="36044">MTGGQMTLADIQVKALAPQSVDYSLYAPGEIMSNGYTSFRVSPRVPSVVLRRHVALGSHVKQGQPLVTLFSESVAQAQADYRRAWPEWQRVQKLGRGTVGEQRYISAKADLEAAEATLLAYGLTSEDLKALQTQKTKALGEYTLRAEIDGSVLADDFEQGQRIEAGAPMITLADEKELWVEAHLPADRSLALPEGTKAEVVTPNLRVPAVVSQEAHTIDPVTRTRTVRLLVDNQSHRLHPGQFAEVFFQFSTEKPVLAVPEGALMRGADGDWTVFVEDHPGEFKPVEVELGRSLGLLREISGAAPGARVVTEGAFFVASQIAKGGFDPHNH</sequence>
<evidence type="ECO:0000259" key="4">
    <source>
        <dbReference type="Pfam" id="PF25973"/>
    </source>
</evidence>
<dbReference type="Gene3D" id="2.40.30.170">
    <property type="match status" value="1"/>
</dbReference>
<feature type="domain" description="CusB-like beta-barrel" evidence="3">
    <location>
        <begin position="178"/>
        <end position="248"/>
    </location>
</feature>
<dbReference type="InterPro" id="IPR058647">
    <property type="entry name" value="BSH_CzcB-like"/>
</dbReference>
<feature type="domain" description="CzcB-like barrel-sandwich hybrid" evidence="4">
    <location>
        <begin position="40"/>
        <end position="174"/>
    </location>
</feature>
<keyword evidence="6" id="KW-1185">Reference proteome</keyword>
<evidence type="ECO:0000256" key="2">
    <source>
        <dbReference type="ARBA" id="ARBA00022448"/>
    </source>
</evidence>
<dbReference type="Gene3D" id="2.40.50.100">
    <property type="match status" value="1"/>
</dbReference>
<dbReference type="PANTHER" id="PTHR30097">
    <property type="entry name" value="CATION EFFLUX SYSTEM PROTEIN CUSB"/>
    <property type="match status" value="1"/>
</dbReference>
<name>A0ABP7PK38_9GAMM</name>
<dbReference type="InterPro" id="IPR051909">
    <property type="entry name" value="MFP_Cation_Efflux"/>
</dbReference>
<accession>A0ABP7PK38</accession>
<dbReference type="Proteomes" id="UP001501337">
    <property type="component" value="Unassembled WGS sequence"/>
</dbReference>
<dbReference type="EMBL" id="BAABBO010000011">
    <property type="protein sequence ID" value="GAA3966958.1"/>
    <property type="molecule type" value="Genomic_DNA"/>
</dbReference>
<comment type="similarity">
    <text evidence="1">Belongs to the membrane fusion protein (MFP) (TC 8.A.1) family.</text>
</comment>
<evidence type="ECO:0000313" key="5">
    <source>
        <dbReference type="EMBL" id="GAA3966958.1"/>
    </source>
</evidence>
<dbReference type="InterPro" id="IPR006143">
    <property type="entry name" value="RND_pump_MFP"/>
</dbReference>
<proteinExistence type="inferred from homology"/>